<dbReference type="GO" id="GO:0005886">
    <property type="term" value="C:plasma membrane"/>
    <property type="evidence" value="ECO:0007669"/>
    <property type="project" value="TreeGrafter"/>
</dbReference>
<name>A0A1F6MA75_9BACT</name>
<dbReference type="PANTHER" id="PTHR30258">
    <property type="entry name" value="TYPE II SECRETION SYSTEM PROTEIN GSPE-RELATED"/>
    <property type="match status" value="1"/>
</dbReference>
<evidence type="ECO:0000256" key="3">
    <source>
        <dbReference type="ARBA" id="ARBA00022840"/>
    </source>
</evidence>
<dbReference type="GO" id="GO:0005524">
    <property type="term" value="F:ATP binding"/>
    <property type="evidence" value="ECO:0007669"/>
    <property type="project" value="UniProtKB-KW"/>
</dbReference>
<evidence type="ECO:0000313" key="5">
    <source>
        <dbReference type="EMBL" id="OGH68526.1"/>
    </source>
</evidence>
<comment type="similarity">
    <text evidence="1">Belongs to the GSP E family.</text>
</comment>
<evidence type="ECO:0000259" key="4">
    <source>
        <dbReference type="SMART" id="SM00382"/>
    </source>
</evidence>
<dbReference type="Gene3D" id="3.40.50.300">
    <property type="entry name" value="P-loop containing nucleotide triphosphate hydrolases"/>
    <property type="match status" value="1"/>
</dbReference>
<dbReference type="Gene3D" id="3.30.450.90">
    <property type="match status" value="1"/>
</dbReference>
<evidence type="ECO:0000313" key="6">
    <source>
        <dbReference type="Proteomes" id="UP000176282"/>
    </source>
</evidence>
<gene>
    <name evidence="5" type="ORF">A3J66_00230</name>
</gene>
<accession>A0A1F6MA75</accession>
<comment type="caution">
    <text evidence="5">The sequence shown here is derived from an EMBL/GenBank/DDBJ whole genome shotgun (WGS) entry which is preliminary data.</text>
</comment>
<dbReference type="GO" id="GO:0016887">
    <property type="term" value="F:ATP hydrolysis activity"/>
    <property type="evidence" value="ECO:0007669"/>
    <property type="project" value="TreeGrafter"/>
</dbReference>
<dbReference type="SMART" id="SM00382">
    <property type="entry name" value="AAA"/>
    <property type="match status" value="1"/>
</dbReference>
<dbReference type="CDD" id="cd01129">
    <property type="entry name" value="PulE-GspE-like"/>
    <property type="match status" value="1"/>
</dbReference>
<dbReference type="InterPro" id="IPR027417">
    <property type="entry name" value="P-loop_NTPase"/>
</dbReference>
<keyword evidence="3" id="KW-0067">ATP-binding</keyword>
<dbReference type="Proteomes" id="UP000176282">
    <property type="component" value="Unassembled WGS sequence"/>
</dbReference>
<organism evidence="5 6">
    <name type="scientific">Candidatus Magasanikbacteria bacterium RIFCSPHIGHO2_02_FULL_47_14</name>
    <dbReference type="NCBI Taxonomy" id="1798680"/>
    <lineage>
        <taxon>Bacteria</taxon>
        <taxon>Candidatus Magasanikiibacteriota</taxon>
    </lineage>
</organism>
<evidence type="ECO:0000256" key="1">
    <source>
        <dbReference type="ARBA" id="ARBA00006611"/>
    </source>
</evidence>
<sequence>MYATLPVVKPITKDIEIHAEDLERAGSDVSDLDSFQELVSSEKMTDLVTFVLGAALKLESSDVHIEAEESGVVVRFRVDGMLHDAALLPREQYHKLISRLKLVSSLKINVTDKPQDGRFTIRLPDGDVDVRVSTIPTVYGESIVMRLLAQNREMLTLDRLGLTGRAYEALEREVKRPNGMIITTGPTGSGKTTTLYAIMQILNQSDVKIITLEDPVEYKMEGANQSQIDPSHGYTFAKGLRSLLRQDPDIAMVGEIRDLETAEIAIQAALTGHLILSTLHTNDAFGAVPRFLSMGVQPFLLAPALNCILGQRLVRRLCQECKKETAPSPQVEIRVREVFTELPEIEKTETSLDNAVWYGPGGCSVCNGLGYKGQVGLYEVFVVDESVEKEILADKVAEYEMRRLGREQQTLTMVQDGVLKALSGITSLEEVFRVTE</sequence>
<reference evidence="5 6" key="1">
    <citation type="journal article" date="2016" name="Nat. Commun.">
        <title>Thousands of microbial genomes shed light on interconnected biogeochemical processes in an aquifer system.</title>
        <authorList>
            <person name="Anantharaman K."/>
            <person name="Brown C.T."/>
            <person name="Hug L.A."/>
            <person name="Sharon I."/>
            <person name="Castelle C.J."/>
            <person name="Probst A.J."/>
            <person name="Thomas B.C."/>
            <person name="Singh A."/>
            <person name="Wilkins M.J."/>
            <person name="Karaoz U."/>
            <person name="Brodie E.L."/>
            <person name="Williams K.H."/>
            <person name="Hubbard S.S."/>
            <person name="Banfield J.F."/>
        </authorList>
    </citation>
    <scope>NUCLEOTIDE SEQUENCE [LARGE SCALE GENOMIC DNA]</scope>
</reference>
<dbReference type="Pfam" id="PF00437">
    <property type="entry name" value="T2SSE"/>
    <property type="match status" value="1"/>
</dbReference>
<dbReference type="InterPro" id="IPR001482">
    <property type="entry name" value="T2SS/T4SS_dom"/>
</dbReference>
<protein>
    <recommendedName>
        <fullName evidence="4">AAA+ ATPase domain-containing protein</fullName>
    </recommendedName>
</protein>
<dbReference type="STRING" id="1798680.A3J66_00230"/>
<dbReference type="AlphaFoldDB" id="A0A1F6MA75"/>
<feature type="domain" description="AAA+ ATPase" evidence="4">
    <location>
        <begin position="177"/>
        <end position="303"/>
    </location>
</feature>
<dbReference type="InterPro" id="IPR003593">
    <property type="entry name" value="AAA+_ATPase"/>
</dbReference>
<proteinExistence type="inferred from homology"/>
<dbReference type="PANTHER" id="PTHR30258:SF2">
    <property type="entry name" value="COMG OPERON PROTEIN 1"/>
    <property type="match status" value="1"/>
</dbReference>
<dbReference type="EMBL" id="MFQB01000013">
    <property type="protein sequence ID" value="OGH68526.1"/>
    <property type="molecule type" value="Genomic_DNA"/>
</dbReference>
<evidence type="ECO:0000256" key="2">
    <source>
        <dbReference type="ARBA" id="ARBA00022741"/>
    </source>
</evidence>
<dbReference type="SUPFAM" id="SSF52540">
    <property type="entry name" value="P-loop containing nucleoside triphosphate hydrolases"/>
    <property type="match status" value="1"/>
</dbReference>
<keyword evidence="2" id="KW-0547">Nucleotide-binding</keyword>